<evidence type="ECO:0000313" key="2">
    <source>
        <dbReference type="EMBL" id="MBW4543171.1"/>
    </source>
</evidence>
<proteinExistence type="predicted"/>
<dbReference type="AlphaFoldDB" id="A0A951PG78"/>
<organism evidence="2 3">
    <name type="scientific">Symplocastrum torsivum CPER-KK1</name>
    <dbReference type="NCBI Taxonomy" id="450513"/>
    <lineage>
        <taxon>Bacteria</taxon>
        <taxon>Bacillati</taxon>
        <taxon>Cyanobacteriota</taxon>
        <taxon>Cyanophyceae</taxon>
        <taxon>Oscillatoriophycideae</taxon>
        <taxon>Oscillatoriales</taxon>
        <taxon>Microcoleaceae</taxon>
        <taxon>Symplocastrum</taxon>
    </lineage>
</organism>
<protein>
    <submittedName>
        <fullName evidence="2">DUF2259 domain-containing protein</fullName>
    </submittedName>
</protein>
<sequence>MGCPGKSIVGMKRFLLVPVLFAASTLVLVDLVGLAAVFRTSRRLSGFSIDNRHYIYLESSRNSVTEIPLAQIQIIDVANNACVRNGCLKTDYTQDQANLSNKAAEDELLQRTASIRQSLRLNQLKVGLPLPIISRKTNPDRSETVQVRVSTQTQPMQILLQQRYLSPIDPGGDFTVDRASMRLVINYNNSRLTIGDLNNYRDAVQKYSIREVRLSPDRRNIVVLIDMTQPTYEGVVQTTFVQSFPI</sequence>
<feature type="transmembrane region" description="Helical" evidence="1">
    <location>
        <begin position="14"/>
        <end position="38"/>
    </location>
</feature>
<dbReference type="EMBL" id="JAHHIF010000002">
    <property type="protein sequence ID" value="MBW4543171.1"/>
    <property type="molecule type" value="Genomic_DNA"/>
</dbReference>
<dbReference type="Pfam" id="PF10016">
    <property type="entry name" value="DUF2259"/>
    <property type="match status" value="1"/>
</dbReference>
<gene>
    <name evidence="2" type="ORF">KME25_01790</name>
</gene>
<keyword evidence="1" id="KW-0472">Membrane</keyword>
<reference evidence="2" key="1">
    <citation type="submission" date="2021-05" db="EMBL/GenBank/DDBJ databases">
        <authorList>
            <person name="Pietrasiak N."/>
            <person name="Ward R."/>
            <person name="Stajich J.E."/>
            <person name="Kurbessoian T."/>
        </authorList>
    </citation>
    <scope>NUCLEOTIDE SEQUENCE</scope>
    <source>
        <strain evidence="2">CPER-KK1</strain>
    </source>
</reference>
<reference evidence="2" key="2">
    <citation type="journal article" date="2022" name="Microbiol. Resour. Announc.">
        <title>Metagenome Sequencing to Explore Phylogenomics of Terrestrial Cyanobacteria.</title>
        <authorList>
            <person name="Ward R.D."/>
            <person name="Stajich J.E."/>
            <person name="Johansen J.R."/>
            <person name="Huntemann M."/>
            <person name="Clum A."/>
            <person name="Foster B."/>
            <person name="Foster B."/>
            <person name="Roux S."/>
            <person name="Palaniappan K."/>
            <person name="Varghese N."/>
            <person name="Mukherjee S."/>
            <person name="Reddy T.B.K."/>
            <person name="Daum C."/>
            <person name="Copeland A."/>
            <person name="Chen I.A."/>
            <person name="Ivanova N.N."/>
            <person name="Kyrpides N.C."/>
            <person name="Shapiro N."/>
            <person name="Eloe-Fadrosh E.A."/>
            <person name="Pietrasiak N."/>
        </authorList>
    </citation>
    <scope>NUCLEOTIDE SEQUENCE</scope>
    <source>
        <strain evidence="2">CPER-KK1</strain>
    </source>
</reference>
<dbReference type="InterPro" id="IPR018725">
    <property type="entry name" value="DUF2259_secreted"/>
</dbReference>
<name>A0A951PG78_9CYAN</name>
<keyword evidence="1" id="KW-1133">Transmembrane helix</keyword>
<evidence type="ECO:0000256" key="1">
    <source>
        <dbReference type="SAM" id="Phobius"/>
    </source>
</evidence>
<evidence type="ECO:0000313" key="3">
    <source>
        <dbReference type="Proteomes" id="UP000753908"/>
    </source>
</evidence>
<accession>A0A951PG78</accession>
<keyword evidence="1" id="KW-0812">Transmembrane</keyword>
<dbReference type="Proteomes" id="UP000753908">
    <property type="component" value="Unassembled WGS sequence"/>
</dbReference>
<comment type="caution">
    <text evidence="2">The sequence shown here is derived from an EMBL/GenBank/DDBJ whole genome shotgun (WGS) entry which is preliminary data.</text>
</comment>